<feature type="domain" description="SnoaL-like" evidence="8">
    <location>
        <begin position="188"/>
        <end position="275"/>
    </location>
</feature>
<comment type="subunit">
    <text evidence="2">Interacts transiently with the RNA polymerase catalytic core formed by RpoA, RpoB, RpoC and RpoZ (2 alpha, 1 beta, 1 beta' and 1 omega subunit) to form the RNA polymerase holoenzyme that can initiate transcription.</text>
</comment>
<evidence type="ECO:0000256" key="2">
    <source>
        <dbReference type="ARBA" id="ARBA00011344"/>
    </source>
</evidence>
<name>A0A1G9UJD2_ALLAB</name>
<dbReference type="SUPFAM" id="SSF88659">
    <property type="entry name" value="Sigma3 and sigma4 domains of RNA polymerase sigma factors"/>
    <property type="match status" value="1"/>
</dbReference>
<feature type="domain" description="RNA polymerase sigma factor 70 region 4 type 2" evidence="7">
    <location>
        <begin position="118"/>
        <end position="168"/>
    </location>
</feature>
<dbReference type="OrthoDB" id="6689546at2"/>
<dbReference type="Proteomes" id="UP000183376">
    <property type="component" value="Chromosome I"/>
</dbReference>
<feature type="domain" description="RNA polymerase sigma-70 region 2" evidence="6">
    <location>
        <begin position="22"/>
        <end position="84"/>
    </location>
</feature>
<dbReference type="eggNOG" id="COG1595">
    <property type="taxonomic scope" value="Bacteria"/>
</dbReference>
<dbReference type="GO" id="GO:0006352">
    <property type="term" value="P:DNA-templated transcription initiation"/>
    <property type="evidence" value="ECO:0007669"/>
    <property type="project" value="InterPro"/>
</dbReference>
<dbReference type="SUPFAM" id="SSF88946">
    <property type="entry name" value="Sigma2 domain of RNA polymerase sigma factors"/>
    <property type="match status" value="1"/>
</dbReference>
<dbReference type="InterPro" id="IPR032710">
    <property type="entry name" value="NTF2-like_dom_sf"/>
</dbReference>
<dbReference type="InterPro" id="IPR013325">
    <property type="entry name" value="RNA_pol_sigma_r2"/>
</dbReference>
<comment type="similarity">
    <text evidence="1">Belongs to the sigma-70 factor family. ECF subfamily.</text>
</comment>
<dbReference type="Pfam" id="PF04542">
    <property type="entry name" value="Sigma70_r2"/>
    <property type="match status" value="1"/>
</dbReference>
<dbReference type="CDD" id="cd06171">
    <property type="entry name" value="Sigma70_r4"/>
    <property type="match status" value="1"/>
</dbReference>
<keyword evidence="10" id="KW-1185">Reference proteome</keyword>
<keyword evidence="3" id="KW-0805">Transcription regulation</keyword>
<dbReference type="PANTHER" id="PTHR30173">
    <property type="entry name" value="SIGMA 19 FACTOR"/>
    <property type="match status" value="1"/>
</dbReference>
<gene>
    <name evidence="9" type="ORF">SAMN04489726_2450</name>
</gene>
<dbReference type="Pfam" id="PF08281">
    <property type="entry name" value="Sigma70_r4_2"/>
    <property type="match status" value="1"/>
</dbReference>
<dbReference type="InterPro" id="IPR013324">
    <property type="entry name" value="RNA_pol_sigma_r3/r4-like"/>
</dbReference>
<dbReference type="GO" id="GO:0016987">
    <property type="term" value="F:sigma factor activity"/>
    <property type="evidence" value="ECO:0007669"/>
    <property type="project" value="UniProtKB-KW"/>
</dbReference>
<dbReference type="NCBIfam" id="NF007214">
    <property type="entry name" value="PRK09636.1"/>
    <property type="match status" value="1"/>
</dbReference>
<accession>A0A1G9UJD2</accession>
<dbReference type="Gene3D" id="3.10.450.50">
    <property type="match status" value="1"/>
</dbReference>
<evidence type="ECO:0000256" key="4">
    <source>
        <dbReference type="ARBA" id="ARBA00023082"/>
    </source>
</evidence>
<dbReference type="STRING" id="211114.SAMN04489726_2450"/>
<dbReference type="InterPro" id="IPR014284">
    <property type="entry name" value="RNA_pol_sigma-70_dom"/>
</dbReference>
<organism evidence="9 10">
    <name type="scientific">Allokutzneria albata</name>
    <name type="common">Kibdelosporangium albatum</name>
    <dbReference type="NCBI Taxonomy" id="211114"/>
    <lineage>
        <taxon>Bacteria</taxon>
        <taxon>Bacillati</taxon>
        <taxon>Actinomycetota</taxon>
        <taxon>Actinomycetes</taxon>
        <taxon>Pseudonocardiales</taxon>
        <taxon>Pseudonocardiaceae</taxon>
        <taxon>Allokutzneria</taxon>
    </lineage>
</organism>
<dbReference type="NCBIfam" id="TIGR02937">
    <property type="entry name" value="sigma70-ECF"/>
    <property type="match status" value="1"/>
</dbReference>
<dbReference type="Gene3D" id="1.10.1740.10">
    <property type="match status" value="1"/>
</dbReference>
<protein>
    <submittedName>
        <fullName evidence="9">RNA polymerase sigma-70 factor, ECF subfamily</fullName>
    </submittedName>
</protein>
<dbReference type="AlphaFoldDB" id="A0A1G9UJD2"/>
<proteinExistence type="inferred from homology"/>
<dbReference type="SUPFAM" id="SSF54427">
    <property type="entry name" value="NTF2-like"/>
    <property type="match status" value="1"/>
</dbReference>
<dbReference type="InterPro" id="IPR007627">
    <property type="entry name" value="RNA_pol_sigma70_r2"/>
</dbReference>
<dbReference type="Pfam" id="PF12680">
    <property type="entry name" value="SnoaL_2"/>
    <property type="match status" value="1"/>
</dbReference>
<dbReference type="GO" id="GO:0003677">
    <property type="term" value="F:DNA binding"/>
    <property type="evidence" value="ECO:0007669"/>
    <property type="project" value="InterPro"/>
</dbReference>
<keyword evidence="5" id="KW-0804">Transcription</keyword>
<keyword evidence="4" id="KW-0731">Sigma factor</keyword>
<evidence type="ECO:0000259" key="6">
    <source>
        <dbReference type="Pfam" id="PF04542"/>
    </source>
</evidence>
<evidence type="ECO:0000256" key="3">
    <source>
        <dbReference type="ARBA" id="ARBA00023015"/>
    </source>
</evidence>
<evidence type="ECO:0000313" key="9">
    <source>
        <dbReference type="EMBL" id="SDM60060.1"/>
    </source>
</evidence>
<dbReference type="Gene3D" id="1.10.10.10">
    <property type="entry name" value="Winged helix-like DNA-binding domain superfamily/Winged helix DNA-binding domain"/>
    <property type="match status" value="1"/>
</dbReference>
<evidence type="ECO:0000259" key="7">
    <source>
        <dbReference type="Pfam" id="PF08281"/>
    </source>
</evidence>
<dbReference type="InterPro" id="IPR036388">
    <property type="entry name" value="WH-like_DNA-bd_sf"/>
</dbReference>
<dbReference type="InterPro" id="IPR052704">
    <property type="entry name" value="ECF_Sigma-70_Domain"/>
</dbReference>
<sequence>MSHPRGLSRPKGVAVTSTAGEFQRERPRLLGIAYGIIGDLGEAEDVVQEAWLRLSRTEGVADVTAWLVVAVSRLALDVMRSARKRREDYVGPWLPEPVVSTEEGPEDRVTLADSVDMAMLVVLETLSPAERTAFVLHEVFGLPFTEIAEVVGRTPASVRQLASRARKHVRERSPRFDPDPVRQREVVGAFLAACEGGDLDAMLRLLDPDVVLNSDGGGIVRAARRPVVGADRVARFLIGVRTKWPDRALRPAMVNGFTGLLMTRGDELVAVYSITAADGLITAINAVLHPTKLARTSTLITKES</sequence>
<dbReference type="EMBL" id="LT629701">
    <property type="protein sequence ID" value="SDM60060.1"/>
    <property type="molecule type" value="Genomic_DNA"/>
</dbReference>
<evidence type="ECO:0000256" key="1">
    <source>
        <dbReference type="ARBA" id="ARBA00010641"/>
    </source>
</evidence>
<evidence type="ECO:0000259" key="8">
    <source>
        <dbReference type="Pfam" id="PF12680"/>
    </source>
</evidence>
<reference evidence="9 10" key="1">
    <citation type="submission" date="2016-10" db="EMBL/GenBank/DDBJ databases">
        <authorList>
            <person name="de Groot N.N."/>
        </authorList>
    </citation>
    <scope>NUCLEOTIDE SEQUENCE [LARGE SCALE GENOMIC DNA]</scope>
    <source>
        <strain evidence="9 10">DSM 44149</strain>
    </source>
</reference>
<dbReference type="InterPro" id="IPR013249">
    <property type="entry name" value="RNA_pol_sigma70_r4_t2"/>
</dbReference>
<evidence type="ECO:0000256" key="5">
    <source>
        <dbReference type="ARBA" id="ARBA00023163"/>
    </source>
</evidence>
<evidence type="ECO:0000313" key="10">
    <source>
        <dbReference type="Proteomes" id="UP000183376"/>
    </source>
</evidence>
<dbReference type="InterPro" id="IPR037401">
    <property type="entry name" value="SnoaL-like"/>
</dbReference>
<dbReference type="PANTHER" id="PTHR30173:SF43">
    <property type="entry name" value="ECF RNA POLYMERASE SIGMA FACTOR SIGI-RELATED"/>
    <property type="match status" value="1"/>
</dbReference>